<protein>
    <submittedName>
        <fullName evidence="1">Uncharacterized protein</fullName>
    </submittedName>
</protein>
<reference evidence="2" key="1">
    <citation type="submission" date="2014-03" db="EMBL/GenBank/DDBJ databases">
        <title>The Genome Sequence of Puccinia striiformis f. sp. tritici PST-78.</title>
        <authorList>
            <consortium name="The Broad Institute Genome Sequencing Platform"/>
            <person name="Cuomo C."/>
            <person name="Hulbert S."/>
            <person name="Chen X."/>
            <person name="Walker B."/>
            <person name="Young S.K."/>
            <person name="Zeng Q."/>
            <person name="Gargeya S."/>
            <person name="Fitzgerald M."/>
            <person name="Haas B."/>
            <person name="Abouelleil A."/>
            <person name="Alvarado L."/>
            <person name="Arachchi H.M."/>
            <person name="Berlin A.M."/>
            <person name="Chapman S.B."/>
            <person name="Goldberg J."/>
            <person name="Griggs A."/>
            <person name="Gujja S."/>
            <person name="Hansen M."/>
            <person name="Howarth C."/>
            <person name="Imamovic A."/>
            <person name="Larimer J."/>
            <person name="McCowan C."/>
            <person name="Montmayeur A."/>
            <person name="Murphy C."/>
            <person name="Neiman D."/>
            <person name="Pearson M."/>
            <person name="Priest M."/>
            <person name="Roberts A."/>
            <person name="Saif S."/>
            <person name="Shea T."/>
            <person name="Sisk P."/>
            <person name="Sykes S."/>
            <person name="Wortman J."/>
            <person name="Nusbaum C."/>
            <person name="Birren B."/>
        </authorList>
    </citation>
    <scope>NUCLEOTIDE SEQUENCE [LARGE SCALE GENOMIC DNA]</scope>
    <source>
        <strain evidence="2">race PST-78</strain>
    </source>
</reference>
<accession>A0A0L0VFX5</accession>
<name>A0A0L0VFX5_9BASI</name>
<comment type="caution">
    <text evidence="1">The sequence shown here is derived from an EMBL/GenBank/DDBJ whole genome shotgun (WGS) entry which is preliminary data.</text>
</comment>
<keyword evidence="2" id="KW-1185">Reference proteome</keyword>
<dbReference type="EMBL" id="AJIL01000059">
    <property type="protein sequence ID" value="KNE98200.1"/>
    <property type="molecule type" value="Genomic_DNA"/>
</dbReference>
<evidence type="ECO:0000313" key="1">
    <source>
        <dbReference type="EMBL" id="KNE98200.1"/>
    </source>
</evidence>
<dbReference type="AlphaFoldDB" id="A0A0L0VFX5"/>
<sequence>MTLIIRQTFLRESNQARKKIIDTWDSYAHTIRLKRGFVMCSVKGVSLNLGAGISVRIRN</sequence>
<dbReference type="Proteomes" id="UP000054564">
    <property type="component" value="Unassembled WGS sequence"/>
</dbReference>
<gene>
    <name evidence="1" type="ORF">PSTG_08468</name>
</gene>
<evidence type="ECO:0000313" key="2">
    <source>
        <dbReference type="Proteomes" id="UP000054564"/>
    </source>
</evidence>
<proteinExistence type="predicted"/>
<organism evidence="1 2">
    <name type="scientific">Puccinia striiformis f. sp. tritici PST-78</name>
    <dbReference type="NCBI Taxonomy" id="1165861"/>
    <lineage>
        <taxon>Eukaryota</taxon>
        <taxon>Fungi</taxon>
        <taxon>Dikarya</taxon>
        <taxon>Basidiomycota</taxon>
        <taxon>Pucciniomycotina</taxon>
        <taxon>Pucciniomycetes</taxon>
        <taxon>Pucciniales</taxon>
        <taxon>Pucciniaceae</taxon>
        <taxon>Puccinia</taxon>
    </lineage>
</organism>